<keyword evidence="8 11" id="KW-1133">Transmembrane helix</keyword>
<evidence type="ECO:0000256" key="12">
    <source>
        <dbReference type="SAM" id="SignalP"/>
    </source>
</evidence>
<feature type="chain" id="PRO_5024396252" description="Leucine-rich repeat-containing N-terminal plant-type domain-containing protein" evidence="12">
    <location>
        <begin position="18"/>
        <end position="857"/>
    </location>
</feature>
<keyword evidence="6 12" id="KW-0732">Signal</keyword>
<dbReference type="Pfam" id="PF00560">
    <property type="entry name" value="LRR_1"/>
    <property type="match status" value="5"/>
</dbReference>
<dbReference type="SMART" id="SM00369">
    <property type="entry name" value="LRR_TYP"/>
    <property type="match status" value="9"/>
</dbReference>
<evidence type="ECO:0000313" key="14">
    <source>
        <dbReference type="EMBL" id="KAE7997132.1"/>
    </source>
</evidence>
<dbReference type="InterPro" id="IPR013210">
    <property type="entry name" value="LRR_N_plant-typ"/>
</dbReference>
<evidence type="ECO:0000256" key="3">
    <source>
        <dbReference type="ARBA" id="ARBA00022475"/>
    </source>
</evidence>
<dbReference type="Gene3D" id="3.80.10.10">
    <property type="entry name" value="Ribonuclease Inhibitor"/>
    <property type="match status" value="3"/>
</dbReference>
<evidence type="ECO:0000256" key="8">
    <source>
        <dbReference type="ARBA" id="ARBA00022989"/>
    </source>
</evidence>
<gene>
    <name evidence="14" type="ORF">FH972_001788</name>
</gene>
<evidence type="ECO:0000313" key="15">
    <source>
        <dbReference type="Proteomes" id="UP000327013"/>
    </source>
</evidence>
<name>A0A5N6QCV6_9ROSI</name>
<comment type="similarity">
    <text evidence="2">Belongs to the RLP family.</text>
</comment>
<keyword evidence="5 11" id="KW-0812">Transmembrane</keyword>
<dbReference type="Pfam" id="PF08263">
    <property type="entry name" value="LRRNT_2"/>
    <property type="match status" value="1"/>
</dbReference>
<accession>A0A5N6QCV6</accession>
<dbReference type="InterPro" id="IPR032675">
    <property type="entry name" value="LRR_dom_sf"/>
</dbReference>
<dbReference type="PANTHER" id="PTHR48062">
    <property type="entry name" value="RECEPTOR-LIKE PROTEIN 14"/>
    <property type="match status" value="1"/>
</dbReference>
<keyword evidence="3" id="KW-1003">Cell membrane</keyword>
<dbReference type="InterPro" id="IPR003591">
    <property type="entry name" value="Leu-rich_rpt_typical-subtyp"/>
</dbReference>
<evidence type="ECO:0000256" key="1">
    <source>
        <dbReference type="ARBA" id="ARBA00004251"/>
    </source>
</evidence>
<reference evidence="14 15" key="1">
    <citation type="submission" date="2019-06" db="EMBL/GenBank/DDBJ databases">
        <title>A chromosomal-level reference genome of Carpinus fangiana (Coryloideae, Betulaceae).</title>
        <authorList>
            <person name="Yang X."/>
            <person name="Wang Z."/>
            <person name="Zhang L."/>
            <person name="Hao G."/>
            <person name="Liu J."/>
            <person name="Yang Y."/>
        </authorList>
    </citation>
    <scope>NUCLEOTIDE SEQUENCE [LARGE SCALE GENOMIC DNA]</scope>
    <source>
        <strain evidence="14">Cfa_2016G</strain>
        <tissue evidence="14">Leaf</tissue>
    </source>
</reference>
<dbReference type="PANTHER" id="PTHR48062:SF52">
    <property type="entry name" value="RECEPTOR-LIKE PROTEIN 8-RELATED"/>
    <property type="match status" value="1"/>
</dbReference>
<organism evidence="14 15">
    <name type="scientific">Carpinus fangiana</name>
    <dbReference type="NCBI Taxonomy" id="176857"/>
    <lineage>
        <taxon>Eukaryota</taxon>
        <taxon>Viridiplantae</taxon>
        <taxon>Streptophyta</taxon>
        <taxon>Embryophyta</taxon>
        <taxon>Tracheophyta</taxon>
        <taxon>Spermatophyta</taxon>
        <taxon>Magnoliopsida</taxon>
        <taxon>eudicotyledons</taxon>
        <taxon>Gunneridae</taxon>
        <taxon>Pentapetalae</taxon>
        <taxon>rosids</taxon>
        <taxon>fabids</taxon>
        <taxon>Fagales</taxon>
        <taxon>Betulaceae</taxon>
        <taxon>Carpinus</taxon>
    </lineage>
</organism>
<evidence type="ECO:0000256" key="5">
    <source>
        <dbReference type="ARBA" id="ARBA00022692"/>
    </source>
</evidence>
<keyword evidence="10" id="KW-0325">Glycoprotein</keyword>
<dbReference type="PRINTS" id="PR00019">
    <property type="entry name" value="LEURICHRPT"/>
</dbReference>
<evidence type="ECO:0000256" key="10">
    <source>
        <dbReference type="ARBA" id="ARBA00023180"/>
    </source>
</evidence>
<dbReference type="FunFam" id="3.80.10.10:FF:000213">
    <property type="entry name" value="Tyrosine-sulfated glycopeptide receptor 1"/>
    <property type="match status" value="1"/>
</dbReference>
<dbReference type="Proteomes" id="UP000327013">
    <property type="component" value="Chromosome 1"/>
</dbReference>
<feature type="transmembrane region" description="Helical" evidence="11">
    <location>
        <begin position="795"/>
        <end position="819"/>
    </location>
</feature>
<dbReference type="SMART" id="SM00365">
    <property type="entry name" value="LRR_SD22"/>
    <property type="match status" value="5"/>
</dbReference>
<dbReference type="EMBL" id="CM017321">
    <property type="protein sequence ID" value="KAE7997132.1"/>
    <property type="molecule type" value="Genomic_DNA"/>
</dbReference>
<sequence>MYLVLLCYLITLVQIHGHRGCFNEERMGLLQFKEFVRTSGPGAADADRLLPSWVDDSQSTSDCCGWERVTCDSTTGHVIELSLHNINQLYNYSHYYEFSLGMEFFYYLDDKNWLLNVSIFQAFKELRSLNLSLNEIGGCIENEGFESLSRWKRLETLDLGFNKLNMSIIQSLSAITSLKNLILSNNFLEGSFPAKELSALENLETLNLTSNQLSGSLSLQGFAASGRLEILDLSRNMFVTVIPPYIGRLTSLKALSLSRNGFYGSLPSEGLCKLEKLEEFDVSSNYLEGILPSCINNLTSLRLLDLSLNEFSGNISSSWIASLKSLQYIDLGYNKFEGLFSFSSLANHSQLQVVLMLSNCLKKLSTEIPEFLFHQHNLRLADLSHNKLKGRFPGWLLENNTRLEYLNLRDNSFLGSFHLPPRLNLSISWMDVSANQFDGQLQENIGNLLPNIGLVWKWVQFDWIRFWSSNQEFRTPYVSFCRRPEILVAWDLEFLDGSNNHLSGSISKAFIDALINGSNIVTLDIGENNLSGSIPSILGAVFTLSVLLLNGNSFGGLIPAQLCRLTRVSIMDLSNNSFSGSIPRCFHNITFGETENYNDQSYIVYPEANYMRVGLIVEGFQISNSAFTSANEEEEVQFVTKHKTSSYKGLPLQYMSGLDLSANNLTGPIPHELGMLASLHALNLSRNQLTGSIPNTFSNLTQLESMDLSHNNLSGEIPSALNGLNFLEVFTVAYNNLSGRIPDTKQFGTFDERSYEGNPLLVLCGPPLKKSCNNVGAQPPPSATKPDGKWYKVDLVVFFPSFFVAYFMFFLGAVAFLYFNPYCYWQRRCFDLTEDFMYSCYYFVVDTLRKLSNRLYN</sequence>
<dbReference type="InterPro" id="IPR051502">
    <property type="entry name" value="RLP_Defense_Trigger"/>
</dbReference>
<feature type="domain" description="Leucine-rich repeat-containing N-terminal plant-type" evidence="13">
    <location>
        <begin position="23"/>
        <end position="72"/>
    </location>
</feature>
<keyword evidence="4" id="KW-0433">Leucine-rich repeat</keyword>
<evidence type="ECO:0000259" key="13">
    <source>
        <dbReference type="Pfam" id="PF08263"/>
    </source>
</evidence>
<feature type="signal peptide" evidence="12">
    <location>
        <begin position="1"/>
        <end position="17"/>
    </location>
</feature>
<evidence type="ECO:0000256" key="6">
    <source>
        <dbReference type="ARBA" id="ARBA00022729"/>
    </source>
</evidence>
<keyword evidence="9 11" id="KW-0472">Membrane</keyword>
<evidence type="ECO:0000256" key="2">
    <source>
        <dbReference type="ARBA" id="ARBA00009592"/>
    </source>
</evidence>
<dbReference type="InterPro" id="IPR001611">
    <property type="entry name" value="Leu-rich_rpt"/>
</dbReference>
<dbReference type="OrthoDB" id="4691307at2759"/>
<protein>
    <recommendedName>
        <fullName evidence="13">Leucine-rich repeat-containing N-terminal plant-type domain-containing protein</fullName>
    </recommendedName>
</protein>
<keyword evidence="15" id="KW-1185">Reference proteome</keyword>
<dbReference type="FunFam" id="3.80.10.10:FF:000383">
    <property type="entry name" value="Leucine-rich repeat receptor protein kinase EMS1"/>
    <property type="match status" value="1"/>
</dbReference>
<keyword evidence="7" id="KW-0677">Repeat</keyword>
<comment type="subcellular location">
    <subcellularLocation>
        <location evidence="1">Cell membrane</location>
        <topology evidence="1">Single-pass type I membrane protein</topology>
    </subcellularLocation>
</comment>
<proteinExistence type="inferred from homology"/>
<dbReference type="AlphaFoldDB" id="A0A5N6QCV6"/>
<dbReference type="Pfam" id="PF13855">
    <property type="entry name" value="LRR_8"/>
    <property type="match status" value="1"/>
</dbReference>
<evidence type="ECO:0000256" key="11">
    <source>
        <dbReference type="SAM" id="Phobius"/>
    </source>
</evidence>
<dbReference type="GO" id="GO:0005886">
    <property type="term" value="C:plasma membrane"/>
    <property type="evidence" value="ECO:0007669"/>
    <property type="project" value="UniProtKB-SubCell"/>
</dbReference>
<dbReference type="SUPFAM" id="SSF52058">
    <property type="entry name" value="L domain-like"/>
    <property type="match status" value="2"/>
</dbReference>
<evidence type="ECO:0000256" key="4">
    <source>
        <dbReference type="ARBA" id="ARBA00022614"/>
    </source>
</evidence>
<evidence type="ECO:0000256" key="9">
    <source>
        <dbReference type="ARBA" id="ARBA00023136"/>
    </source>
</evidence>
<evidence type="ECO:0000256" key="7">
    <source>
        <dbReference type="ARBA" id="ARBA00022737"/>
    </source>
</evidence>